<dbReference type="EMBL" id="OX596103">
    <property type="protein sequence ID" value="CAM9873406.1"/>
    <property type="molecule type" value="Genomic_DNA"/>
</dbReference>
<organism evidence="1 2">
    <name type="scientific">Rangifer tarandus platyrhynchus</name>
    <name type="common">Svalbard reindeer</name>
    <dbReference type="NCBI Taxonomy" id="3082113"/>
    <lineage>
        <taxon>Eukaryota</taxon>
        <taxon>Metazoa</taxon>
        <taxon>Chordata</taxon>
        <taxon>Craniata</taxon>
        <taxon>Vertebrata</taxon>
        <taxon>Euteleostomi</taxon>
        <taxon>Mammalia</taxon>
        <taxon>Eutheria</taxon>
        <taxon>Laurasiatheria</taxon>
        <taxon>Artiodactyla</taxon>
        <taxon>Ruminantia</taxon>
        <taxon>Pecora</taxon>
        <taxon>Cervidae</taxon>
        <taxon>Odocoileinae</taxon>
        <taxon>Rangifer</taxon>
    </lineage>
</organism>
<gene>
    <name evidence="1" type="ORF">MRATA1EN22A_LOCUS8691</name>
</gene>
<protein>
    <submittedName>
        <fullName evidence="1">Uncharacterized protein</fullName>
    </submittedName>
</protein>
<reference evidence="1" key="1">
    <citation type="submission" date="2023-05" db="EMBL/GenBank/DDBJ databases">
        <authorList>
            <consortium name="ELIXIR-Norway"/>
        </authorList>
    </citation>
    <scope>NUCLEOTIDE SEQUENCE</scope>
</reference>
<sequence length="82" mass="8570">MIRGCTSFWEHQGRGLQCALTNSRRVLNALGGREGLQVTGEGPGTPGGWFMGHSTASSLEMHSAGDMQEGLPSAPGGQAEKQ</sequence>
<proteinExistence type="predicted"/>
<evidence type="ECO:0000313" key="2">
    <source>
        <dbReference type="Proteomes" id="UP001162501"/>
    </source>
</evidence>
<name>A0AC59YPY7_RANTA</name>
<reference evidence="1" key="2">
    <citation type="submission" date="2025-03" db="EMBL/GenBank/DDBJ databases">
        <authorList>
            <consortium name="ELIXIR-Norway"/>
            <consortium name="Elixir Norway"/>
        </authorList>
    </citation>
    <scope>NUCLEOTIDE SEQUENCE</scope>
</reference>
<accession>A0AC59YPY7</accession>
<evidence type="ECO:0000313" key="1">
    <source>
        <dbReference type="EMBL" id="CAM9873406.1"/>
    </source>
</evidence>
<dbReference type="Proteomes" id="UP001162501">
    <property type="component" value="Chromosome 19"/>
</dbReference>